<keyword evidence="5" id="KW-0779">Telomere</keyword>
<evidence type="ECO:0000313" key="14">
    <source>
        <dbReference type="EMBL" id="PNT74389.1"/>
    </source>
</evidence>
<dbReference type="OrthoDB" id="608866at2759"/>
<dbReference type="EnsemblPlants" id="PNT74389">
    <property type="protein sequence ID" value="PNT74389"/>
    <property type="gene ID" value="BRADI_1g13879v3"/>
</dbReference>
<reference evidence="14 15" key="1">
    <citation type="journal article" date="2010" name="Nature">
        <title>Genome sequencing and analysis of the model grass Brachypodium distachyon.</title>
        <authorList>
            <consortium name="International Brachypodium Initiative"/>
        </authorList>
    </citation>
    <scope>NUCLEOTIDE SEQUENCE [LARGE SCALE GENOMIC DNA]</scope>
    <source>
        <strain evidence="14 15">Bd21</strain>
    </source>
</reference>
<evidence type="ECO:0000259" key="13">
    <source>
        <dbReference type="PROSITE" id="PS51504"/>
    </source>
</evidence>
<dbReference type="PROSITE" id="PS51504">
    <property type="entry name" value="H15"/>
    <property type="match status" value="1"/>
</dbReference>
<keyword evidence="4" id="KW-0158">Chromosome</keyword>
<feature type="domain" description="H15" evidence="13">
    <location>
        <begin position="106"/>
        <end position="174"/>
    </location>
</feature>
<organism evidence="14">
    <name type="scientific">Brachypodium distachyon</name>
    <name type="common">Purple false brome</name>
    <name type="synonym">Trachynia distachya</name>
    <dbReference type="NCBI Taxonomy" id="15368"/>
    <lineage>
        <taxon>Eukaryota</taxon>
        <taxon>Viridiplantae</taxon>
        <taxon>Streptophyta</taxon>
        <taxon>Embryophyta</taxon>
        <taxon>Tracheophyta</taxon>
        <taxon>Spermatophyta</taxon>
        <taxon>Magnoliopsida</taxon>
        <taxon>Liliopsida</taxon>
        <taxon>Poales</taxon>
        <taxon>Poaceae</taxon>
        <taxon>BOP clade</taxon>
        <taxon>Pooideae</taxon>
        <taxon>Stipodae</taxon>
        <taxon>Brachypodieae</taxon>
        <taxon>Brachypodium</taxon>
    </lineage>
</organism>
<evidence type="ECO:0000313" key="15">
    <source>
        <dbReference type="EnsemblPlants" id="PNT74389"/>
    </source>
</evidence>
<dbReference type="InterPro" id="IPR009057">
    <property type="entry name" value="Homeodomain-like_sf"/>
</dbReference>
<dbReference type="AlphaFoldDB" id="A0A2K2DJD3"/>
<keyword evidence="7" id="KW-0175">Coiled coil</keyword>
<dbReference type="Gene3D" id="1.10.246.220">
    <property type="match status" value="1"/>
</dbReference>
<evidence type="ECO:0000259" key="11">
    <source>
        <dbReference type="PROSITE" id="PS50090"/>
    </source>
</evidence>
<evidence type="ECO:0000256" key="6">
    <source>
        <dbReference type="ARBA" id="ARBA00023015"/>
    </source>
</evidence>
<dbReference type="PANTHER" id="PTHR46267">
    <property type="entry name" value="SINGLE MYB HISTONE 4"/>
    <property type="match status" value="1"/>
</dbReference>
<dbReference type="SMART" id="SM00717">
    <property type="entry name" value="SANT"/>
    <property type="match status" value="1"/>
</dbReference>
<comment type="subcellular location">
    <subcellularLocation>
        <location evidence="1">Chromosome</location>
        <location evidence="1">Telomere</location>
    </subcellularLocation>
    <subcellularLocation>
        <location evidence="2">Nucleus</location>
        <location evidence="2">Nucleolus</location>
    </subcellularLocation>
</comment>
<name>A0A2K2DJD3_BRADI</name>
<comment type="subunit">
    <text evidence="3">Forms a homodimer and heterodimers.</text>
</comment>
<evidence type="ECO:0000256" key="2">
    <source>
        <dbReference type="ARBA" id="ARBA00004604"/>
    </source>
</evidence>
<dbReference type="InterPro" id="IPR001005">
    <property type="entry name" value="SANT/Myb"/>
</dbReference>
<evidence type="ECO:0008006" key="17">
    <source>
        <dbReference type="Google" id="ProtNLM"/>
    </source>
</evidence>
<proteinExistence type="predicted"/>
<dbReference type="FunFam" id="1.10.10.60:FF:000168">
    <property type="entry name" value="Telomere repeat-binding factor 1"/>
    <property type="match status" value="1"/>
</dbReference>
<evidence type="ECO:0000256" key="1">
    <source>
        <dbReference type="ARBA" id="ARBA00004574"/>
    </source>
</evidence>
<evidence type="ECO:0000259" key="12">
    <source>
        <dbReference type="PROSITE" id="PS51294"/>
    </source>
</evidence>
<dbReference type="Gene3D" id="1.10.10.10">
    <property type="entry name" value="Winged helix-like DNA-binding domain superfamily/Winged helix DNA-binding domain"/>
    <property type="match status" value="1"/>
</dbReference>
<evidence type="ECO:0000256" key="4">
    <source>
        <dbReference type="ARBA" id="ARBA00022454"/>
    </source>
</evidence>
<dbReference type="CDD" id="cd11660">
    <property type="entry name" value="SANT_TRF"/>
    <property type="match status" value="1"/>
</dbReference>
<protein>
    <recommendedName>
        <fullName evidence="17">MYB transcription factor</fullName>
    </recommendedName>
</protein>
<dbReference type="STRING" id="15368.A0A2K2DJD3"/>
<dbReference type="GO" id="GO:0005730">
    <property type="term" value="C:nucleolus"/>
    <property type="evidence" value="ECO:0007669"/>
    <property type="project" value="UniProtKB-SubCell"/>
</dbReference>
<feature type="non-terminal residue" evidence="14">
    <location>
        <position position="262"/>
    </location>
</feature>
<evidence type="ECO:0000256" key="10">
    <source>
        <dbReference type="ARBA" id="ARBA00023242"/>
    </source>
</evidence>
<dbReference type="PANTHER" id="PTHR46267:SF8">
    <property type="entry name" value="TELOMERE REPEAT-BINDING FACTOR 1"/>
    <property type="match status" value="1"/>
</dbReference>
<keyword evidence="10" id="KW-0539">Nucleus</keyword>
<dbReference type="Proteomes" id="UP000008810">
    <property type="component" value="Chromosome 1"/>
</dbReference>
<dbReference type="Gramene" id="PNT74389">
    <property type="protein sequence ID" value="PNT74389"/>
    <property type="gene ID" value="BRADI_1g13879v3"/>
</dbReference>
<gene>
    <name evidence="14" type="ORF">BRADI_1g13879v3</name>
</gene>
<evidence type="ECO:0000256" key="9">
    <source>
        <dbReference type="ARBA" id="ARBA00023163"/>
    </source>
</evidence>
<accession>A0A2K2DJD3</accession>
<evidence type="ECO:0000256" key="3">
    <source>
        <dbReference type="ARBA" id="ARBA00011414"/>
    </source>
</evidence>
<keyword evidence="8" id="KW-0238">DNA-binding</keyword>
<keyword evidence="16" id="KW-1185">Reference proteome</keyword>
<keyword evidence="9" id="KW-0804">Transcription</keyword>
<dbReference type="GO" id="GO:0000781">
    <property type="term" value="C:chromosome, telomeric region"/>
    <property type="evidence" value="ECO:0007669"/>
    <property type="project" value="UniProtKB-SubCell"/>
</dbReference>
<sequence>MGAPKHRWTSEEEAALRAGIAKHGVGSWQVILRDPEFSSILRYRSNVDLKDKWRNINTFFTVLKNRATPKNSDHSMAIRTVASNGDEQPISSVCSEVWNSLQPKKSRWRLNDIILKSVKNLNEPTGSHRTTIANYIEEQYRPSDDFDHILSAKLKDLITSGKLIKVNRKYRIAPALYSEERNPKILLLEDVRREPLRIGNDDSKDLTKYQVNAELAHMLTMTAEEAASTAAQAEAAEADALVAQAFAEAALLTLKNRNVPEL</sequence>
<evidence type="ECO:0000256" key="7">
    <source>
        <dbReference type="ARBA" id="ARBA00023054"/>
    </source>
</evidence>
<dbReference type="InterPro" id="IPR036388">
    <property type="entry name" value="WH-like_DNA-bd_sf"/>
</dbReference>
<dbReference type="PROSITE" id="PS51294">
    <property type="entry name" value="HTH_MYB"/>
    <property type="match status" value="1"/>
</dbReference>
<dbReference type="InterPro" id="IPR036390">
    <property type="entry name" value="WH_DNA-bd_sf"/>
</dbReference>
<dbReference type="SMART" id="SM00526">
    <property type="entry name" value="H15"/>
    <property type="match status" value="1"/>
</dbReference>
<dbReference type="InterPro" id="IPR017930">
    <property type="entry name" value="Myb_dom"/>
</dbReference>
<dbReference type="ExpressionAtlas" id="A0A2K2DJD3">
    <property type="expression patterns" value="baseline and differential"/>
</dbReference>
<dbReference type="GO" id="GO:0006334">
    <property type="term" value="P:nucleosome assembly"/>
    <property type="evidence" value="ECO:0007669"/>
    <property type="project" value="InterPro"/>
</dbReference>
<feature type="domain" description="HTH myb-type" evidence="12">
    <location>
        <begin position="1"/>
        <end position="61"/>
    </location>
</feature>
<keyword evidence="6" id="KW-0805">Transcription regulation</keyword>
<dbReference type="InParanoid" id="A0A2K2DJD3"/>
<dbReference type="Pfam" id="PF00249">
    <property type="entry name" value="Myb_DNA-binding"/>
    <property type="match status" value="1"/>
</dbReference>
<evidence type="ECO:0000256" key="8">
    <source>
        <dbReference type="ARBA" id="ARBA00023125"/>
    </source>
</evidence>
<dbReference type="InterPro" id="IPR044597">
    <property type="entry name" value="SMH1-6"/>
</dbReference>
<dbReference type="Pfam" id="PF00538">
    <property type="entry name" value="Linker_histone"/>
    <property type="match status" value="1"/>
</dbReference>
<dbReference type="SUPFAM" id="SSF46689">
    <property type="entry name" value="Homeodomain-like"/>
    <property type="match status" value="1"/>
</dbReference>
<evidence type="ECO:0000256" key="5">
    <source>
        <dbReference type="ARBA" id="ARBA00022895"/>
    </source>
</evidence>
<reference evidence="14" key="2">
    <citation type="submission" date="2017-06" db="EMBL/GenBank/DDBJ databases">
        <title>WGS assembly of Brachypodium distachyon.</title>
        <authorList>
            <consortium name="The International Brachypodium Initiative"/>
            <person name="Lucas S."/>
            <person name="Harmon-Smith M."/>
            <person name="Lail K."/>
            <person name="Tice H."/>
            <person name="Grimwood J."/>
            <person name="Bruce D."/>
            <person name="Barry K."/>
            <person name="Shu S."/>
            <person name="Lindquist E."/>
            <person name="Wang M."/>
            <person name="Pitluck S."/>
            <person name="Vogel J.P."/>
            <person name="Garvin D.F."/>
            <person name="Mockler T.C."/>
            <person name="Schmutz J."/>
            <person name="Rokhsar D."/>
            <person name="Bevan M.W."/>
        </authorList>
    </citation>
    <scope>NUCLEOTIDE SEQUENCE</scope>
    <source>
        <strain evidence="14">Bd21</strain>
    </source>
</reference>
<dbReference type="GO" id="GO:0003691">
    <property type="term" value="F:double-stranded telomeric DNA binding"/>
    <property type="evidence" value="ECO:0007669"/>
    <property type="project" value="InterPro"/>
</dbReference>
<feature type="domain" description="Myb-like" evidence="11">
    <location>
        <begin position="5"/>
        <end position="57"/>
    </location>
</feature>
<dbReference type="InterPro" id="IPR005818">
    <property type="entry name" value="Histone_H1/H5_H15"/>
</dbReference>
<reference evidence="15" key="3">
    <citation type="submission" date="2018-08" db="UniProtKB">
        <authorList>
            <consortium name="EnsemblPlants"/>
        </authorList>
    </citation>
    <scope>IDENTIFICATION</scope>
    <source>
        <strain evidence="15">cv. Bd21</strain>
    </source>
</reference>
<dbReference type="GO" id="GO:0000786">
    <property type="term" value="C:nucleosome"/>
    <property type="evidence" value="ECO:0007669"/>
    <property type="project" value="InterPro"/>
</dbReference>
<dbReference type="PROSITE" id="PS50090">
    <property type="entry name" value="MYB_LIKE"/>
    <property type="match status" value="1"/>
</dbReference>
<evidence type="ECO:0000313" key="16">
    <source>
        <dbReference type="Proteomes" id="UP000008810"/>
    </source>
</evidence>
<dbReference type="SUPFAM" id="SSF46785">
    <property type="entry name" value="Winged helix' DNA-binding domain"/>
    <property type="match status" value="1"/>
</dbReference>
<dbReference type="EMBL" id="CM000880">
    <property type="protein sequence ID" value="PNT74389.1"/>
    <property type="molecule type" value="Genomic_DNA"/>
</dbReference>